<dbReference type="Gene3D" id="1.25.40.180">
    <property type="match status" value="2"/>
</dbReference>
<dbReference type="PANTHER" id="PTHR12626">
    <property type="entry name" value="PROGRAMMED CELL DEATH 4"/>
    <property type="match status" value="1"/>
</dbReference>
<keyword evidence="4" id="KW-0677">Repeat</keyword>
<dbReference type="Pfam" id="PF02847">
    <property type="entry name" value="MA3"/>
    <property type="match status" value="2"/>
</dbReference>
<dbReference type="SMART" id="SM00544">
    <property type="entry name" value="MA3"/>
    <property type="match status" value="2"/>
</dbReference>
<accession>A0ABY6L6N8</accession>
<evidence type="ECO:0000256" key="4">
    <source>
        <dbReference type="ARBA" id="ARBA00022737"/>
    </source>
</evidence>
<dbReference type="Proteomes" id="UP001235939">
    <property type="component" value="Chromosome 13"/>
</dbReference>
<feature type="region of interest" description="Disordered" evidence="6">
    <location>
        <begin position="1"/>
        <end position="45"/>
    </location>
</feature>
<protein>
    <submittedName>
        <fullName evidence="8">PDCD4</fullName>
    </submittedName>
</protein>
<evidence type="ECO:0000259" key="7">
    <source>
        <dbReference type="PROSITE" id="PS51366"/>
    </source>
</evidence>
<keyword evidence="5" id="KW-0539">Nucleus</keyword>
<evidence type="ECO:0000256" key="2">
    <source>
        <dbReference type="ARBA" id="ARBA00005497"/>
    </source>
</evidence>
<feature type="domain" description="MI" evidence="7">
    <location>
        <begin position="211"/>
        <end position="334"/>
    </location>
</feature>
<reference evidence="8 9" key="1">
    <citation type="submission" date="2022-01" db="EMBL/GenBank/DDBJ databases">
        <title>A chromosomal length assembly of Cordylochernes scorpioides.</title>
        <authorList>
            <person name="Zeh D."/>
            <person name="Zeh J."/>
        </authorList>
    </citation>
    <scope>NUCLEOTIDE SEQUENCE [LARGE SCALE GENOMIC DNA]</scope>
    <source>
        <strain evidence="8">IN4F17</strain>
        <tissue evidence="8">Whole Body</tissue>
    </source>
</reference>
<evidence type="ECO:0000313" key="9">
    <source>
        <dbReference type="Proteomes" id="UP001235939"/>
    </source>
</evidence>
<proteinExistence type="inferred from homology"/>
<evidence type="ECO:0000256" key="1">
    <source>
        <dbReference type="ARBA" id="ARBA00004496"/>
    </source>
</evidence>
<sequence>MFPVVQRTTHVAGGAGGKGTWGRLGSELEVPADDRKDPNYDSDSQDDLKFERIIPALAEEDFEKEVEPVLREYLENGDPQEVAQTLEELNLGPLRSRLVVLAVSMALERKPSHREMTSEHLAAGFQTLLAALPDLVLDTPEAPVALGNFLARAVADDCLPPRFVEDSLEAAEPGLTHTALDHAATLLHMRHGLVRLDNVWGVGGGILPVKCLVRQIRLLLQEYLSSGDVAEATRCLRDLEVPHFHHELIYEGVVMTLEDTRVRTMELMAKFLAELALTLVVTPDQLRHGFFRVYEEMGEISLDVPAAYVLLEKFVTMCHQAGFLPSELVKSLPSRGRKRFVSEGDGGRIKDC</sequence>
<evidence type="ECO:0000256" key="6">
    <source>
        <dbReference type="SAM" id="MobiDB-lite"/>
    </source>
</evidence>
<feature type="domain" description="MI" evidence="7">
    <location>
        <begin position="61"/>
        <end position="169"/>
    </location>
</feature>
<feature type="compositionally biased region" description="Gly residues" evidence="6">
    <location>
        <begin position="13"/>
        <end position="22"/>
    </location>
</feature>
<dbReference type="EMBL" id="CP092875">
    <property type="protein sequence ID" value="UYV75872.1"/>
    <property type="molecule type" value="Genomic_DNA"/>
</dbReference>
<gene>
    <name evidence="8" type="ORF">LAZ67_13001609</name>
</gene>
<dbReference type="PROSITE" id="PS51366">
    <property type="entry name" value="MI"/>
    <property type="match status" value="2"/>
</dbReference>
<evidence type="ECO:0000256" key="3">
    <source>
        <dbReference type="ARBA" id="ARBA00022490"/>
    </source>
</evidence>
<keyword evidence="9" id="KW-1185">Reference proteome</keyword>
<organism evidence="8 9">
    <name type="scientific">Cordylochernes scorpioides</name>
    <dbReference type="NCBI Taxonomy" id="51811"/>
    <lineage>
        <taxon>Eukaryota</taxon>
        <taxon>Metazoa</taxon>
        <taxon>Ecdysozoa</taxon>
        <taxon>Arthropoda</taxon>
        <taxon>Chelicerata</taxon>
        <taxon>Arachnida</taxon>
        <taxon>Pseudoscorpiones</taxon>
        <taxon>Cheliferoidea</taxon>
        <taxon>Chernetidae</taxon>
        <taxon>Cordylochernes</taxon>
    </lineage>
</organism>
<evidence type="ECO:0000313" key="8">
    <source>
        <dbReference type="EMBL" id="UYV75872.1"/>
    </source>
</evidence>
<dbReference type="PANTHER" id="PTHR12626:SF0">
    <property type="entry name" value="PROGRAMMED CELL DEATH PROTEIN 4"/>
    <property type="match status" value="1"/>
</dbReference>
<evidence type="ECO:0000256" key="5">
    <source>
        <dbReference type="ARBA" id="ARBA00023242"/>
    </source>
</evidence>
<comment type="similarity">
    <text evidence="2">Belongs to the PDCD4 family.</text>
</comment>
<dbReference type="InterPro" id="IPR003891">
    <property type="entry name" value="Initiation_fac_eIF4g_MI"/>
</dbReference>
<dbReference type="SUPFAM" id="SSF48371">
    <property type="entry name" value="ARM repeat"/>
    <property type="match status" value="2"/>
</dbReference>
<keyword evidence="3" id="KW-0963">Cytoplasm</keyword>
<dbReference type="InterPro" id="IPR016024">
    <property type="entry name" value="ARM-type_fold"/>
</dbReference>
<comment type="subcellular location">
    <subcellularLocation>
        <location evidence="1">Cytoplasm</location>
    </subcellularLocation>
</comment>
<name>A0ABY6L6N8_9ARAC</name>
<dbReference type="InterPro" id="IPR039778">
    <property type="entry name" value="PDCD4"/>
</dbReference>